<keyword evidence="6 9" id="KW-1133">Transmembrane helix</keyword>
<evidence type="ECO:0000256" key="4">
    <source>
        <dbReference type="ARBA" id="ARBA00022723"/>
    </source>
</evidence>
<dbReference type="Pfam" id="PF04234">
    <property type="entry name" value="CopC"/>
    <property type="match status" value="1"/>
</dbReference>
<dbReference type="GO" id="GO:0005507">
    <property type="term" value="F:copper ion binding"/>
    <property type="evidence" value="ECO:0007669"/>
    <property type="project" value="InterPro"/>
</dbReference>
<dbReference type="InterPro" id="IPR032694">
    <property type="entry name" value="CopC/D"/>
</dbReference>
<protein>
    <submittedName>
        <fullName evidence="13">Transport integral membrane protein</fullName>
    </submittedName>
</protein>
<evidence type="ECO:0000313" key="14">
    <source>
        <dbReference type="Proteomes" id="UP000680865"/>
    </source>
</evidence>
<sequence>MTVDRRRAAAALAGLLFGLVCALLGPAAPASAHAALVASDPGNGTIVPDAPNKITLTFSESVQLISGKIQVLAPDSTRADQGEPQSSGSTVTIALRSGGGRGTYLVSYRVVSADSHPVAGSITYSVGAASTPPSEQAGAESVDPVVRALIPVGKYLGYAGLVLLVGPVLVLALLWPHRLSRVGPARLVWTGLGLVLGSTVLAIWLQAPYTTGTGLFGATLTDLQDVLGSTFGAVMLVRLGVVIASAFLLRSLLRGAGGESKADLALLGVLGVGALATWPLTGHPTASPVAGVSVVVDAIHLASMSVWLGGLVMLAGFLLRNANERELGAILPIWSRWAATAVATLIVAGSVQALIEVASFKGLYDSTYGRLILVKIALAAVVIGVAAYSRKLVRNRSAETGPRTLRRVVLAELAVTAVVLGVTAALVQIPPPRTAAAAETAATTTTVTQTVADANVSLQVDVFPATVGNNSLHLYAYTLDNKPLPVVEWTATAALPAKGIEPIEVPLLRITDFHAVGDIALPAAGDWTFKFTVRTSDIDQSTLTMTVKIA</sequence>
<feature type="signal peptide" evidence="10">
    <location>
        <begin position="1"/>
        <end position="34"/>
    </location>
</feature>
<gene>
    <name evidence="13" type="ORF">Aco04nite_27100</name>
</gene>
<keyword evidence="4" id="KW-0479">Metal-binding</keyword>
<feature type="chain" id="PRO_5037449663" evidence="10">
    <location>
        <begin position="35"/>
        <end position="550"/>
    </location>
</feature>
<evidence type="ECO:0000256" key="5">
    <source>
        <dbReference type="ARBA" id="ARBA00022729"/>
    </source>
</evidence>
<dbReference type="InterPro" id="IPR008457">
    <property type="entry name" value="Cu-R_CopD_dom"/>
</dbReference>
<accession>A0A919SHN0</accession>
<evidence type="ECO:0000259" key="11">
    <source>
        <dbReference type="Pfam" id="PF04234"/>
    </source>
</evidence>
<dbReference type="SUPFAM" id="SSF81296">
    <property type="entry name" value="E set domains"/>
    <property type="match status" value="1"/>
</dbReference>
<comment type="caution">
    <text evidence="13">The sequence shown here is derived from an EMBL/GenBank/DDBJ whole genome shotgun (WGS) entry which is preliminary data.</text>
</comment>
<evidence type="ECO:0000256" key="3">
    <source>
        <dbReference type="ARBA" id="ARBA00022692"/>
    </source>
</evidence>
<organism evidence="13 14">
    <name type="scientific">Winogradskya consettensis</name>
    <dbReference type="NCBI Taxonomy" id="113560"/>
    <lineage>
        <taxon>Bacteria</taxon>
        <taxon>Bacillati</taxon>
        <taxon>Actinomycetota</taxon>
        <taxon>Actinomycetes</taxon>
        <taxon>Micromonosporales</taxon>
        <taxon>Micromonosporaceae</taxon>
        <taxon>Winogradskya</taxon>
    </lineage>
</organism>
<dbReference type="GO" id="GO:0005886">
    <property type="term" value="C:plasma membrane"/>
    <property type="evidence" value="ECO:0007669"/>
    <property type="project" value="UniProtKB-SubCell"/>
</dbReference>
<feature type="transmembrane region" description="Helical" evidence="9">
    <location>
        <begin position="261"/>
        <end position="278"/>
    </location>
</feature>
<name>A0A919SHN0_9ACTN</name>
<dbReference type="EMBL" id="BOQP01000011">
    <property type="protein sequence ID" value="GIM71794.1"/>
    <property type="molecule type" value="Genomic_DNA"/>
</dbReference>
<feature type="transmembrane region" description="Helical" evidence="9">
    <location>
        <begin position="187"/>
        <end position="207"/>
    </location>
</feature>
<keyword evidence="2" id="KW-1003">Cell membrane</keyword>
<evidence type="ECO:0000313" key="13">
    <source>
        <dbReference type="EMBL" id="GIM71794.1"/>
    </source>
</evidence>
<keyword evidence="8 9" id="KW-0472">Membrane</keyword>
<dbReference type="AlphaFoldDB" id="A0A919SHN0"/>
<evidence type="ECO:0000259" key="12">
    <source>
        <dbReference type="Pfam" id="PF05425"/>
    </source>
</evidence>
<feature type="transmembrane region" description="Helical" evidence="9">
    <location>
        <begin position="331"/>
        <end position="355"/>
    </location>
</feature>
<evidence type="ECO:0000256" key="1">
    <source>
        <dbReference type="ARBA" id="ARBA00004651"/>
    </source>
</evidence>
<dbReference type="Gene3D" id="2.60.40.1220">
    <property type="match status" value="1"/>
</dbReference>
<proteinExistence type="predicted"/>
<dbReference type="GO" id="GO:0006825">
    <property type="term" value="P:copper ion transport"/>
    <property type="evidence" value="ECO:0007669"/>
    <property type="project" value="InterPro"/>
</dbReference>
<dbReference type="Pfam" id="PF05425">
    <property type="entry name" value="CopD"/>
    <property type="match status" value="1"/>
</dbReference>
<dbReference type="InterPro" id="IPR014756">
    <property type="entry name" value="Ig_E-set"/>
</dbReference>
<evidence type="ECO:0000256" key="9">
    <source>
        <dbReference type="SAM" id="Phobius"/>
    </source>
</evidence>
<dbReference type="GO" id="GO:0042597">
    <property type="term" value="C:periplasmic space"/>
    <property type="evidence" value="ECO:0007669"/>
    <property type="project" value="InterPro"/>
</dbReference>
<reference evidence="13" key="1">
    <citation type="submission" date="2021-03" db="EMBL/GenBank/DDBJ databases">
        <title>Whole genome shotgun sequence of Actinoplanes consettensis NBRC 14913.</title>
        <authorList>
            <person name="Komaki H."/>
            <person name="Tamura T."/>
        </authorList>
    </citation>
    <scope>NUCLEOTIDE SEQUENCE</scope>
    <source>
        <strain evidence="13">NBRC 14913</strain>
    </source>
</reference>
<evidence type="ECO:0000256" key="2">
    <source>
        <dbReference type="ARBA" id="ARBA00022475"/>
    </source>
</evidence>
<dbReference type="PROSITE" id="PS51318">
    <property type="entry name" value="TAT"/>
    <property type="match status" value="1"/>
</dbReference>
<dbReference type="InterPro" id="IPR006311">
    <property type="entry name" value="TAT_signal"/>
</dbReference>
<keyword evidence="5 10" id="KW-0732">Signal</keyword>
<dbReference type="RefSeq" id="WP_212997572.1">
    <property type="nucleotide sequence ID" value="NZ_BAAATW010000008.1"/>
</dbReference>
<feature type="transmembrane region" description="Helical" evidence="9">
    <location>
        <begin position="298"/>
        <end position="319"/>
    </location>
</feature>
<dbReference type="Proteomes" id="UP000680865">
    <property type="component" value="Unassembled WGS sequence"/>
</dbReference>
<dbReference type="PANTHER" id="PTHR34820">
    <property type="entry name" value="INNER MEMBRANE PROTEIN YEBZ"/>
    <property type="match status" value="1"/>
</dbReference>
<comment type="subcellular location">
    <subcellularLocation>
        <location evidence="1">Cell membrane</location>
        <topology evidence="1">Multi-pass membrane protein</topology>
    </subcellularLocation>
</comment>
<dbReference type="InterPro" id="IPR014755">
    <property type="entry name" value="Cu-Rt/internalin_Ig-like"/>
</dbReference>
<evidence type="ECO:0000256" key="6">
    <source>
        <dbReference type="ARBA" id="ARBA00022989"/>
    </source>
</evidence>
<dbReference type="PANTHER" id="PTHR34820:SF4">
    <property type="entry name" value="INNER MEMBRANE PROTEIN YEBZ"/>
    <property type="match status" value="1"/>
</dbReference>
<evidence type="ECO:0000256" key="10">
    <source>
        <dbReference type="SAM" id="SignalP"/>
    </source>
</evidence>
<feature type="domain" description="CopC" evidence="11">
    <location>
        <begin position="33"/>
        <end position="126"/>
    </location>
</feature>
<keyword evidence="14" id="KW-1185">Reference proteome</keyword>
<feature type="domain" description="Copper resistance protein D" evidence="12">
    <location>
        <begin position="329"/>
        <end position="426"/>
    </location>
</feature>
<dbReference type="InterPro" id="IPR007348">
    <property type="entry name" value="CopC_dom"/>
</dbReference>
<evidence type="ECO:0000256" key="8">
    <source>
        <dbReference type="ARBA" id="ARBA00023136"/>
    </source>
</evidence>
<keyword evidence="3 9" id="KW-0812">Transmembrane</keyword>
<dbReference type="GO" id="GO:0046688">
    <property type="term" value="P:response to copper ion"/>
    <property type="evidence" value="ECO:0007669"/>
    <property type="project" value="InterPro"/>
</dbReference>
<evidence type="ECO:0000256" key="7">
    <source>
        <dbReference type="ARBA" id="ARBA00023008"/>
    </source>
</evidence>
<keyword evidence="7" id="KW-0186">Copper</keyword>
<feature type="transmembrane region" description="Helical" evidence="9">
    <location>
        <begin position="367"/>
        <end position="388"/>
    </location>
</feature>
<feature type="transmembrane region" description="Helical" evidence="9">
    <location>
        <begin position="408"/>
        <end position="427"/>
    </location>
</feature>
<feature type="transmembrane region" description="Helical" evidence="9">
    <location>
        <begin position="155"/>
        <end position="175"/>
    </location>
</feature>
<feature type="transmembrane region" description="Helical" evidence="9">
    <location>
        <begin position="227"/>
        <end position="249"/>
    </location>
</feature>